<evidence type="ECO:0000313" key="2">
    <source>
        <dbReference type="EMBL" id="QFZ98722.1"/>
    </source>
</evidence>
<dbReference type="GO" id="GO:0004519">
    <property type="term" value="F:endonuclease activity"/>
    <property type="evidence" value="ECO:0007669"/>
    <property type="project" value="UniProtKB-KW"/>
</dbReference>
<geneLocation type="mitochondrion" evidence="2"/>
<accession>A0A5Q0N2G0</accession>
<dbReference type="RefSeq" id="YP_009710774.1">
    <property type="nucleotide sequence ID" value="NC_045201.1"/>
</dbReference>
<keyword evidence="1" id="KW-1133">Transmembrane helix</keyword>
<sequence>MINIIFLMVNRSYSNYLIILIQKDIFMIYLISLKQMRLKTFFRIEPTFVIYSGKNHFNLAKEYSLTKGSRKSLKYIFIKMEYKFKVHLFIVLDQGLKVCL</sequence>
<dbReference type="EMBL" id="MK993561">
    <property type="protein sequence ID" value="QFZ98722.1"/>
    <property type="molecule type" value="Genomic_DNA"/>
</dbReference>
<gene>
    <name evidence="2" type="primary">orf100</name>
</gene>
<feature type="transmembrane region" description="Helical" evidence="1">
    <location>
        <begin position="13"/>
        <end position="33"/>
    </location>
</feature>
<keyword evidence="1" id="KW-0812">Transmembrane</keyword>
<keyword evidence="2" id="KW-0255">Endonuclease</keyword>
<keyword evidence="2" id="KW-0540">Nuclease</keyword>
<protein>
    <submittedName>
        <fullName evidence="2">LAGLIDADG endonuclease</fullName>
    </submittedName>
</protein>
<dbReference type="AlphaFoldDB" id="A0A5Q0N2G0"/>
<proteinExistence type="predicted"/>
<evidence type="ECO:0000256" key="1">
    <source>
        <dbReference type="SAM" id="Phobius"/>
    </source>
</evidence>
<keyword evidence="2" id="KW-0378">Hydrolase</keyword>
<keyword evidence="1" id="KW-0472">Membrane</keyword>
<reference evidence="2" key="1">
    <citation type="journal article" name="Front. Microbiol.">
        <title>Comparative Mitogenome Analysis Reveals Mitochondrial Genome Differentiation in Ectomycorrhizal and Asymbiotic Amanita Species.</title>
        <authorList>
            <person name="Li Q."/>
            <person name="He X."/>
            <person name="Ren Y."/>
            <person name="Xiong C."/>
            <person name="Jin X."/>
            <person name="Peng L."/>
            <person name="Huang W."/>
        </authorList>
    </citation>
    <scope>NUCLEOTIDE SEQUENCE</scope>
</reference>
<name>A0A5Q0N2G0_9AGAR</name>
<keyword evidence="2" id="KW-0496">Mitochondrion</keyword>
<dbReference type="GeneID" id="42437992"/>
<organism evidence="2">
    <name type="scientific">Amanita thiersii</name>
    <dbReference type="NCBI Taxonomy" id="235537"/>
    <lineage>
        <taxon>Eukaryota</taxon>
        <taxon>Fungi</taxon>
        <taxon>Dikarya</taxon>
        <taxon>Basidiomycota</taxon>
        <taxon>Agaricomycotina</taxon>
        <taxon>Agaricomycetes</taxon>
        <taxon>Agaricomycetidae</taxon>
        <taxon>Agaricales</taxon>
        <taxon>Pluteineae</taxon>
        <taxon>Amanitaceae</taxon>
        <taxon>Amanita</taxon>
    </lineage>
</organism>